<name>A0A1E7Z9J0_9ALTE</name>
<dbReference type="PANTHER" id="PTHR38765">
    <property type="entry name" value="DUF484 DOMAIN-CONTAINING PROTEIN"/>
    <property type="match status" value="1"/>
</dbReference>
<keyword evidence="2" id="KW-1185">Reference proteome</keyword>
<dbReference type="AlphaFoldDB" id="A0A1E7Z9J0"/>
<dbReference type="Pfam" id="PF04340">
    <property type="entry name" value="DUF484"/>
    <property type="match status" value="1"/>
</dbReference>
<protein>
    <recommendedName>
        <fullName evidence="3">DUF484 domain-containing protein</fullName>
    </recommendedName>
</protein>
<accession>A0A1E7Z9J0</accession>
<dbReference type="InterPro" id="IPR007435">
    <property type="entry name" value="DUF484"/>
</dbReference>
<sequence>MSDASGQTKQPVTLEPNYDEAFGLTAEEVRAFLLKHPEFFNQNPDILERLVIPHEEKGAISLVERQSEQLRKKVRQLNFKLNQLIGVAKQNEKIYRVYTDLNVELLRCKSVSEIQYKLETVLQERLDLHSVVLQLFKGPHAMQELQRRLVIEKRFKDSTFFFGRLSQHERQVIFGEETAESVALILLGDNRDMGILAIGSNDASHFTPDMDTLLLKQLQEVLNITMPDLLGY</sequence>
<dbReference type="OrthoDB" id="8525200at2"/>
<reference evidence="1 2" key="1">
    <citation type="submission" date="2016-08" db="EMBL/GenBank/DDBJ databases">
        <authorList>
            <person name="Seilhamer J.J."/>
        </authorList>
    </citation>
    <scope>NUCLEOTIDE SEQUENCE [LARGE SCALE GENOMIC DNA]</scope>
    <source>
        <strain evidence="1 2">KCTC 42603</strain>
    </source>
</reference>
<evidence type="ECO:0000313" key="2">
    <source>
        <dbReference type="Proteomes" id="UP000175691"/>
    </source>
</evidence>
<proteinExistence type="predicted"/>
<dbReference type="Proteomes" id="UP000175691">
    <property type="component" value="Unassembled WGS sequence"/>
</dbReference>
<dbReference type="EMBL" id="MDHN01000029">
    <property type="protein sequence ID" value="OFC70195.1"/>
    <property type="molecule type" value="Genomic_DNA"/>
</dbReference>
<dbReference type="InterPro" id="IPR029016">
    <property type="entry name" value="GAF-like_dom_sf"/>
</dbReference>
<dbReference type="PANTHER" id="PTHR38765:SF1">
    <property type="entry name" value="DUF484 DOMAIN-CONTAINING PROTEIN"/>
    <property type="match status" value="1"/>
</dbReference>
<dbReference type="RefSeq" id="WP_070125838.1">
    <property type="nucleotide sequence ID" value="NZ_MDHN01000029.1"/>
</dbReference>
<dbReference type="STRING" id="1656094.BFC18_13485"/>
<evidence type="ECO:0000313" key="1">
    <source>
        <dbReference type="EMBL" id="OFC70195.1"/>
    </source>
</evidence>
<gene>
    <name evidence="1" type="ORF">BFC18_13485</name>
</gene>
<evidence type="ECO:0008006" key="3">
    <source>
        <dbReference type="Google" id="ProtNLM"/>
    </source>
</evidence>
<organism evidence="1 2">
    <name type="scientific">Alteromonas confluentis</name>
    <dbReference type="NCBI Taxonomy" id="1656094"/>
    <lineage>
        <taxon>Bacteria</taxon>
        <taxon>Pseudomonadati</taxon>
        <taxon>Pseudomonadota</taxon>
        <taxon>Gammaproteobacteria</taxon>
        <taxon>Alteromonadales</taxon>
        <taxon>Alteromonadaceae</taxon>
        <taxon>Alteromonas/Salinimonas group</taxon>
        <taxon>Alteromonas</taxon>
    </lineage>
</organism>
<comment type="caution">
    <text evidence="1">The sequence shown here is derived from an EMBL/GenBank/DDBJ whole genome shotgun (WGS) entry which is preliminary data.</text>
</comment>
<dbReference type="Gene3D" id="3.30.450.40">
    <property type="match status" value="1"/>
</dbReference>